<gene>
    <name evidence="2" type="ORF">L0U89_04055</name>
</gene>
<dbReference type="EMBL" id="JAKEVZ010000002">
    <property type="protein sequence ID" value="MCF1750234.1"/>
    <property type="molecule type" value="Genomic_DNA"/>
</dbReference>
<comment type="caution">
    <text evidence="2">The sequence shown here is derived from an EMBL/GenBank/DDBJ whole genome shotgun (WGS) entry which is preliminary data.</text>
</comment>
<name>A0ABS9BQA9_9BACT</name>
<feature type="transmembrane region" description="Helical" evidence="1">
    <location>
        <begin position="29"/>
        <end position="49"/>
    </location>
</feature>
<accession>A0ABS9BQA9</accession>
<sequence>MLIMNHDRFNCPKSVKNSNCKWQLPERKLCSIFVIAVLIFVGVSFQSVAQSGTAERHNHFRGNISVTNNGLSLIPAFSLGRPAAIFELSLGGERLSFDPELRFALDGQPWSFIFWWRYKIVKKEKFNLHVGAHPAFVFVNTLVDDGNGNMVESMEAKRFFAWEVSPSYTFSPKIKVNFLYLQGRSLGNVPYALNQFVALGSSFTDVSISEKYFFNARPQLFYLKMNEKDGYFASSSFVVGRRDFPVSLGSIVSRKIVSEIEVDDWIWNISLIYSFNNQFVKRSSPVL</sequence>
<dbReference type="Proteomes" id="UP001201449">
    <property type="component" value="Unassembled WGS sequence"/>
</dbReference>
<reference evidence="2 3" key="1">
    <citation type="submission" date="2022-01" db="EMBL/GenBank/DDBJ databases">
        <title>Mariniradius saccharolyticus sp. nov., isolated from sediment of a river.</title>
        <authorList>
            <person name="Liu H."/>
        </authorList>
    </citation>
    <scope>NUCLEOTIDE SEQUENCE [LARGE SCALE GENOMIC DNA]</scope>
    <source>
        <strain evidence="2 3">RY-2</strain>
    </source>
</reference>
<evidence type="ECO:0000313" key="2">
    <source>
        <dbReference type="EMBL" id="MCF1750234.1"/>
    </source>
</evidence>
<protein>
    <submittedName>
        <fullName evidence="2">Uncharacterized protein</fullName>
    </submittedName>
</protein>
<evidence type="ECO:0000256" key="1">
    <source>
        <dbReference type="SAM" id="Phobius"/>
    </source>
</evidence>
<keyword evidence="1" id="KW-0472">Membrane</keyword>
<evidence type="ECO:0000313" key="3">
    <source>
        <dbReference type="Proteomes" id="UP001201449"/>
    </source>
</evidence>
<keyword evidence="1" id="KW-1133">Transmembrane helix</keyword>
<keyword evidence="1" id="KW-0812">Transmembrane</keyword>
<dbReference type="RefSeq" id="WP_234860352.1">
    <property type="nucleotide sequence ID" value="NZ_JAKEVZ010000002.1"/>
</dbReference>
<organism evidence="2 3">
    <name type="scientific">Mariniradius sediminis</name>
    <dbReference type="NCBI Taxonomy" id="2909237"/>
    <lineage>
        <taxon>Bacteria</taxon>
        <taxon>Pseudomonadati</taxon>
        <taxon>Bacteroidota</taxon>
        <taxon>Cytophagia</taxon>
        <taxon>Cytophagales</taxon>
        <taxon>Cyclobacteriaceae</taxon>
        <taxon>Mariniradius</taxon>
    </lineage>
</organism>
<keyword evidence="3" id="KW-1185">Reference proteome</keyword>
<proteinExistence type="predicted"/>